<dbReference type="RefSeq" id="WP_131015055.1">
    <property type="nucleotide sequence ID" value="NZ_SIRE01000013.1"/>
</dbReference>
<dbReference type="GO" id="GO:0005886">
    <property type="term" value="C:plasma membrane"/>
    <property type="evidence" value="ECO:0007669"/>
    <property type="project" value="UniProtKB-SubCell"/>
</dbReference>
<evidence type="ECO:0000256" key="1">
    <source>
        <dbReference type="ARBA" id="ARBA00004651"/>
    </source>
</evidence>
<dbReference type="AlphaFoldDB" id="A0A4Q9DMM9"/>
<organism evidence="14 15">
    <name type="scientific">Paenibacillus thalictri</name>
    <dbReference type="NCBI Taxonomy" id="2527873"/>
    <lineage>
        <taxon>Bacteria</taxon>
        <taxon>Bacillati</taxon>
        <taxon>Bacillota</taxon>
        <taxon>Bacilli</taxon>
        <taxon>Bacillales</taxon>
        <taxon>Paenibacillaceae</taxon>
        <taxon>Paenibacillus</taxon>
    </lineage>
</organism>
<evidence type="ECO:0000256" key="9">
    <source>
        <dbReference type="ARBA" id="ARBA00022989"/>
    </source>
</evidence>
<keyword evidence="5 12" id="KW-0812">Transmembrane</keyword>
<keyword evidence="4" id="KW-0808">Transferase</keyword>
<feature type="domain" description="HAMP" evidence="13">
    <location>
        <begin position="315"/>
        <end position="367"/>
    </location>
</feature>
<keyword evidence="8" id="KW-0067">ATP-binding</keyword>
<keyword evidence="7 14" id="KW-0418">Kinase</keyword>
<dbReference type="InterPro" id="IPR010559">
    <property type="entry name" value="Sig_transdc_His_kin_internal"/>
</dbReference>
<evidence type="ECO:0000256" key="10">
    <source>
        <dbReference type="ARBA" id="ARBA00023012"/>
    </source>
</evidence>
<dbReference type="Pfam" id="PF02518">
    <property type="entry name" value="HATPase_c"/>
    <property type="match status" value="1"/>
</dbReference>
<dbReference type="InterPro" id="IPR003594">
    <property type="entry name" value="HATPase_dom"/>
</dbReference>
<gene>
    <name evidence="14" type="ORF">EYB31_19335</name>
</gene>
<evidence type="ECO:0000256" key="5">
    <source>
        <dbReference type="ARBA" id="ARBA00022692"/>
    </source>
</evidence>
<evidence type="ECO:0000256" key="7">
    <source>
        <dbReference type="ARBA" id="ARBA00022777"/>
    </source>
</evidence>
<keyword evidence="11 12" id="KW-0472">Membrane</keyword>
<evidence type="ECO:0000256" key="4">
    <source>
        <dbReference type="ARBA" id="ARBA00022679"/>
    </source>
</evidence>
<dbReference type="PANTHER" id="PTHR34220:SF11">
    <property type="entry name" value="SENSOR PROTEIN KINASE HPTS"/>
    <property type="match status" value="1"/>
</dbReference>
<comment type="caution">
    <text evidence="14">The sequence shown here is derived from an EMBL/GenBank/DDBJ whole genome shotgun (WGS) entry which is preliminary data.</text>
</comment>
<dbReference type="GO" id="GO:0000155">
    <property type="term" value="F:phosphorelay sensor kinase activity"/>
    <property type="evidence" value="ECO:0007669"/>
    <property type="project" value="InterPro"/>
</dbReference>
<feature type="transmembrane region" description="Helical" evidence="12">
    <location>
        <begin position="296"/>
        <end position="314"/>
    </location>
</feature>
<keyword evidence="6" id="KW-0547">Nucleotide-binding</keyword>
<dbReference type="Gene3D" id="6.10.340.10">
    <property type="match status" value="1"/>
</dbReference>
<dbReference type="OrthoDB" id="9776552at2"/>
<keyword evidence="9 12" id="KW-1133">Transmembrane helix</keyword>
<evidence type="ECO:0000313" key="14">
    <source>
        <dbReference type="EMBL" id="TBL76582.1"/>
    </source>
</evidence>
<proteinExistence type="predicted"/>
<keyword evidence="10" id="KW-0902">Two-component regulatory system</keyword>
<sequence length="601" mass="69136">MKWLKGLRSSFRKQMIFTAFLCLLIPVGGIMLFSSSLTINLIKGRVVHTASESLQVTQLHISNVMSNLIRITNNIQFDRDIGSILRYPPSQGSKAAIDMQKLVEEKINSFTSENTGIYVTILLSNDTYYTNYNYYDFHPLRFKDEPWFSNLQMADSFETYWLGVQPTYIQSERSRNPYVITVARTLRDISSKPYAYVIVSVNELQLRSIIEQYSDSQSIMLLSDQGVILSGMNHIGERYPHFKDWNQLGDVTILNIGEEKQIVVTKNLSFAGWKLVSLTPYKNVTSQVNTIFRSNFLLESVFVVLFLIIFVYLLRRFTKPVVRLVQIASNIEAGKLSIRSNIKGPDEFVKLGRSFDTMLDSIELMISQITHEQAMKRKAELAMLQAQINPHFLFNILNALRMRIMLKGDRENANIISSLSRLLRQTINHDLEFIVLNEEVHLVEDYMKLMRFTFKYPFQYEIKLSSESLLEPVPRFILQPIIENCLIHGLKQREGKITIHAWKMQEKFVLVIQDDGAGMTVMELEGLRNKLQLGFENGMARTETRKGMSGIGLVNVHERLKLVYGERFRMELESEPGKGTVVKLIIRKGEIESHVEGSARG</sequence>
<dbReference type="SUPFAM" id="SSF158472">
    <property type="entry name" value="HAMP domain-like"/>
    <property type="match status" value="1"/>
</dbReference>
<keyword evidence="15" id="KW-1185">Reference proteome</keyword>
<dbReference type="Gene3D" id="3.30.565.10">
    <property type="entry name" value="Histidine kinase-like ATPase, C-terminal domain"/>
    <property type="match status" value="1"/>
</dbReference>
<comment type="subcellular location">
    <subcellularLocation>
        <location evidence="1">Cell membrane</location>
        <topology evidence="1">Multi-pass membrane protein</topology>
    </subcellularLocation>
</comment>
<evidence type="ECO:0000256" key="3">
    <source>
        <dbReference type="ARBA" id="ARBA00022553"/>
    </source>
</evidence>
<name>A0A4Q9DMM9_9BACL</name>
<dbReference type="InterPro" id="IPR036890">
    <property type="entry name" value="HATPase_C_sf"/>
</dbReference>
<evidence type="ECO:0000256" key="6">
    <source>
        <dbReference type="ARBA" id="ARBA00022741"/>
    </source>
</evidence>
<dbReference type="CDD" id="cd06225">
    <property type="entry name" value="HAMP"/>
    <property type="match status" value="1"/>
</dbReference>
<reference evidence="14 15" key="1">
    <citation type="submission" date="2019-02" db="EMBL/GenBank/DDBJ databases">
        <title>Paenibacillus sp. nov., isolated from surface-sterilized tissue of Thalictrum simplex L.</title>
        <authorList>
            <person name="Tuo L."/>
        </authorList>
    </citation>
    <scope>NUCLEOTIDE SEQUENCE [LARGE SCALE GENOMIC DNA]</scope>
    <source>
        <strain evidence="14 15">N2SHLJ1</strain>
    </source>
</reference>
<dbReference type="InterPro" id="IPR050640">
    <property type="entry name" value="Bact_2-comp_sensor_kinase"/>
</dbReference>
<dbReference type="Pfam" id="PF06580">
    <property type="entry name" value="His_kinase"/>
    <property type="match status" value="1"/>
</dbReference>
<dbReference type="PANTHER" id="PTHR34220">
    <property type="entry name" value="SENSOR HISTIDINE KINASE YPDA"/>
    <property type="match status" value="1"/>
</dbReference>
<dbReference type="EMBL" id="SIRE01000013">
    <property type="protein sequence ID" value="TBL76582.1"/>
    <property type="molecule type" value="Genomic_DNA"/>
</dbReference>
<dbReference type="Proteomes" id="UP000293142">
    <property type="component" value="Unassembled WGS sequence"/>
</dbReference>
<dbReference type="GO" id="GO:0005524">
    <property type="term" value="F:ATP binding"/>
    <property type="evidence" value="ECO:0007669"/>
    <property type="project" value="UniProtKB-KW"/>
</dbReference>
<accession>A0A4Q9DMM9</accession>
<dbReference type="InterPro" id="IPR003660">
    <property type="entry name" value="HAMP_dom"/>
</dbReference>
<keyword evidence="2" id="KW-1003">Cell membrane</keyword>
<evidence type="ECO:0000259" key="13">
    <source>
        <dbReference type="PROSITE" id="PS50885"/>
    </source>
</evidence>
<evidence type="ECO:0000256" key="12">
    <source>
        <dbReference type="SAM" id="Phobius"/>
    </source>
</evidence>
<dbReference type="Pfam" id="PF00672">
    <property type="entry name" value="HAMP"/>
    <property type="match status" value="1"/>
</dbReference>
<dbReference type="PROSITE" id="PS50885">
    <property type="entry name" value="HAMP"/>
    <property type="match status" value="1"/>
</dbReference>
<evidence type="ECO:0000256" key="11">
    <source>
        <dbReference type="ARBA" id="ARBA00023136"/>
    </source>
</evidence>
<evidence type="ECO:0000256" key="2">
    <source>
        <dbReference type="ARBA" id="ARBA00022475"/>
    </source>
</evidence>
<dbReference type="SMART" id="SM00304">
    <property type="entry name" value="HAMP"/>
    <property type="match status" value="1"/>
</dbReference>
<evidence type="ECO:0000256" key="8">
    <source>
        <dbReference type="ARBA" id="ARBA00022840"/>
    </source>
</evidence>
<evidence type="ECO:0000313" key="15">
    <source>
        <dbReference type="Proteomes" id="UP000293142"/>
    </source>
</evidence>
<protein>
    <submittedName>
        <fullName evidence="14">Sensor histidine kinase</fullName>
    </submittedName>
</protein>
<dbReference type="SUPFAM" id="SSF55874">
    <property type="entry name" value="ATPase domain of HSP90 chaperone/DNA topoisomerase II/histidine kinase"/>
    <property type="match status" value="1"/>
</dbReference>
<keyword evidence="3" id="KW-0597">Phosphoprotein</keyword>